<evidence type="ECO:0000256" key="9">
    <source>
        <dbReference type="SAM" id="MobiDB-lite"/>
    </source>
</evidence>
<dbReference type="CDD" id="cd00190">
    <property type="entry name" value="Tryp_SPc"/>
    <property type="match status" value="1"/>
</dbReference>
<dbReference type="InterPro" id="IPR022700">
    <property type="entry name" value="CLIP"/>
</dbReference>
<dbReference type="InterPro" id="IPR001254">
    <property type="entry name" value="Trypsin_dom"/>
</dbReference>
<evidence type="ECO:0000313" key="11">
    <source>
        <dbReference type="Proteomes" id="UP000695000"/>
    </source>
</evidence>
<evidence type="ECO:0000256" key="1">
    <source>
        <dbReference type="ARBA" id="ARBA00022670"/>
    </source>
</evidence>
<dbReference type="PRINTS" id="PR00722">
    <property type="entry name" value="CHYMOTRYPSIN"/>
</dbReference>
<dbReference type="InterPro" id="IPR001314">
    <property type="entry name" value="Peptidase_S1A"/>
</dbReference>
<evidence type="ECO:0000256" key="5">
    <source>
        <dbReference type="ARBA" id="ARBA00023157"/>
    </source>
</evidence>
<protein>
    <recommendedName>
        <fullName evidence="8">CLIP domain-containing serine protease</fullName>
        <ecNumber evidence="7">3.4.21.-</ecNumber>
    </recommendedName>
</protein>
<dbReference type="GeneID" id="108560568"/>
<proteinExistence type="inferred from homology"/>
<comment type="subcellular location">
    <subcellularLocation>
        <location evidence="8">Secreted</location>
    </subcellularLocation>
</comment>
<dbReference type="PROSITE" id="PS00134">
    <property type="entry name" value="TRYPSIN_HIS"/>
    <property type="match status" value="1"/>
</dbReference>
<feature type="domain" description="Peptidase S1" evidence="10">
    <location>
        <begin position="118"/>
        <end position="369"/>
    </location>
</feature>
<evidence type="ECO:0000256" key="7">
    <source>
        <dbReference type="RuleBase" id="RU363034"/>
    </source>
</evidence>
<evidence type="ECO:0000256" key="8">
    <source>
        <dbReference type="RuleBase" id="RU366078"/>
    </source>
</evidence>
<evidence type="ECO:0000256" key="3">
    <source>
        <dbReference type="ARBA" id="ARBA00022801"/>
    </source>
</evidence>
<name>A0ABM1MGG9_NICVS</name>
<feature type="chain" id="PRO_5045006832" description="CLIP domain-containing serine protease" evidence="8">
    <location>
        <begin position="18"/>
        <end position="392"/>
    </location>
</feature>
<keyword evidence="4 7" id="KW-0720">Serine protease</keyword>
<accession>A0ABM1MGG9</accession>
<dbReference type="Pfam" id="PF00089">
    <property type="entry name" value="Trypsin"/>
    <property type="match status" value="1"/>
</dbReference>
<reference evidence="12" key="1">
    <citation type="submission" date="2025-08" db="UniProtKB">
        <authorList>
            <consortium name="RefSeq"/>
        </authorList>
    </citation>
    <scope>IDENTIFICATION</scope>
    <source>
        <tissue evidence="12">Whole Larva</tissue>
    </source>
</reference>
<keyword evidence="11" id="KW-1185">Reference proteome</keyword>
<dbReference type="InterPro" id="IPR051487">
    <property type="entry name" value="Ser/Thr_Proteases_Immune/Dev"/>
</dbReference>
<dbReference type="Gene3D" id="2.40.10.10">
    <property type="entry name" value="Trypsin-like serine proteases"/>
    <property type="match status" value="2"/>
</dbReference>
<keyword evidence="3 7" id="KW-0378">Hydrolase</keyword>
<comment type="domain">
    <text evidence="8">The clip domain consists of 35-55 residues which are 'knitted' together usually by 3 conserved disulfide bonds forming a clip-like compact structure.</text>
</comment>
<evidence type="ECO:0000313" key="12">
    <source>
        <dbReference type="RefSeq" id="XP_017773669.1"/>
    </source>
</evidence>
<comment type="similarity">
    <text evidence="6 8">Belongs to the peptidase S1 family. CLIP subfamily.</text>
</comment>
<evidence type="ECO:0000256" key="4">
    <source>
        <dbReference type="ARBA" id="ARBA00022825"/>
    </source>
</evidence>
<keyword evidence="5" id="KW-1015">Disulfide bond</keyword>
<dbReference type="InterPro" id="IPR009003">
    <property type="entry name" value="Peptidase_S1_PA"/>
</dbReference>
<evidence type="ECO:0000256" key="2">
    <source>
        <dbReference type="ARBA" id="ARBA00022729"/>
    </source>
</evidence>
<dbReference type="Proteomes" id="UP000695000">
    <property type="component" value="Unplaced"/>
</dbReference>
<dbReference type="PROSITE" id="PS00135">
    <property type="entry name" value="TRYPSIN_SER"/>
    <property type="match status" value="1"/>
</dbReference>
<dbReference type="Gene3D" id="3.30.1640.30">
    <property type="match status" value="1"/>
</dbReference>
<dbReference type="EC" id="3.4.21.-" evidence="7"/>
<dbReference type="RefSeq" id="XP_017773669.1">
    <property type="nucleotide sequence ID" value="XM_017918180.1"/>
</dbReference>
<organism evidence="11 12">
    <name type="scientific">Nicrophorus vespilloides</name>
    <name type="common">Boreal carrion beetle</name>
    <dbReference type="NCBI Taxonomy" id="110193"/>
    <lineage>
        <taxon>Eukaryota</taxon>
        <taxon>Metazoa</taxon>
        <taxon>Ecdysozoa</taxon>
        <taxon>Arthropoda</taxon>
        <taxon>Hexapoda</taxon>
        <taxon>Insecta</taxon>
        <taxon>Pterygota</taxon>
        <taxon>Neoptera</taxon>
        <taxon>Endopterygota</taxon>
        <taxon>Coleoptera</taxon>
        <taxon>Polyphaga</taxon>
        <taxon>Staphyliniformia</taxon>
        <taxon>Silphidae</taxon>
        <taxon>Nicrophorinae</taxon>
        <taxon>Nicrophorus</taxon>
    </lineage>
</organism>
<evidence type="ECO:0000259" key="10">
    <source>
        <dbReference type="PROSITE" id="PS50240"/>
    </source>
</evidence>
<dbReference type="InterPro" id="IPR018114">
    <property type="entry name" value="TRYPSIN_HIS"/>
</dbReference>
<dbReference type="InterPro" id="IPR043504">
    <property type="entry name" value="Peptidase_S1_PA_chymotrypsin"/>
</dbReference>
<sequence>MKLLCLAAFLFSGLASGKSRFKLNDRCVQPRGDFCVEIRRCPYFADLLDRSVIPRPKHVIDTIRTFQCGFKDNTPLVCCQKEQATSLQAAKPPDTSKHRNRVLVPQDDCGPIANEFRITGGREAGLYEFPWMALLAYKTDKSGHEFRCDGSLINDRYVLTAAHCIYNMTLAGVRLGEHNINTRVDCSSVTGKCAPPVQDFYIEDVTLHPDYVPASFGNDIALIRLATPVKFANNVQPICLPFGSLSEMSLVGKFAMVAGWGVTETGFKSPQLLKTLLPVVSNDECDRIYRKYANVTMKQLCAGGAMGRDTCGGDSGGPLYHVSLVEGGEPRYVQHGVVSYGPRHCGTDGQPAVYTRISYYMDWILDNLKPSSDEDDDNVNNKHRHHQKLQQH</sequence>
<dbReference type="PROSITE" id="PS50240">
    <property type="entry name" value="TRYPSIN_DOM"/>
    <property type="match status" value="1"/>
</dbReference>
<dbReference type="SUPFAM" id="SSF50494">
    <property type="entry name" value="Trypsin-like serine proteases"/>
    <property type="match status" value="1"/>
</dbReference>
<gene>
    <name evidence="12" type="primary">LOC108560568</name>
</gene>
<dbReference type="Pfam" id="PF12032">
    <property type="entry name" value="CLIP"/>
    <property type="match status" value="1"/>
</dbReference>
<dbReference type="InterPro" id="IPR033116">
    <property type="entry name" value="TRYPSIN_SER"/>
</dbReference>
<feature type="region of interest" description="Disordered" evidence="9">
    <location>
        <begin position="371"/>
        <end position="392"/>
    </location>
</feature>
<dbReference type="SMART" id="SM00020">
    <property type="entry name" value="Tryp_SPc"/>
    <property type="match status" value="1"/>
</dbReference>
<keyword evidence="2 8" id="KW-0732">Signal</keyword>
<evidence type="ECO:0000256" key="6">
    <source>
        <dbReference type="ARBA" id="ARBA00024195"/>
    </source>
</evidence>
<keyword evidence="1 7" id="KW-0645">Protease</keyword>
<dbReference type="InterPro" id="IPR038565">
    <property type="entry name" value="CLIP_sf"/>
</dbReference>
<feature type="signal peptide" evidence="8">
    <location>
        <begin position="1"/>
        <end position="17"/>
    </location>
</feature>
<feature type="compositionally biased region" description="Basic residues" evidence="9">
    <location>
        <begin position="381"/>
        <end position="392"/>
    </location>
</feature>
<dbReference type="PANTHER" id="PTHR24256">
    <property type="entry name" value="TRYPTASE-RELATED"/>
    <property type="match status" value="1"/>
</dbReference>
<keyword evidence="8" id="KW-0964">Secreted</keyword>